<keyword evidence="7 8" id="KW-0472">Membrane</keyword>
<comment type="subcellular location">
    <subcellularLocation>
        <location evidence="1 8">Cell membrane</location>
        <topology evidence="1 8">Multi-pass membrane protein</topology>
    </subcellularLocation>
</comment>
<name>A0A0L6U384_9FIRM</name>
<feature type="transmembrane region" description="Helical" evidence="8">
    <location>
        <begin position="141"/>
        <end position="162"/>
    </location>
</feature>
<feature type="transmembrane region" description="Helical" evidence="8">
    <location>
        <begin position="12"/>
        <end position="32"/>
    </location>
</feature>
<dbReference type="GO" id="GO:0055085">
    <property type="term" value="P:transmembrane transport"/>
    <property type="evidence" value="ECO:0007669"/>
    <property type="project" value="InterPro"/>
</dbReference>
<feature type="transmembrane region" description="Helical" evidence="8">
    <location>
        <begin position="245"/>
        <end position="266"/>
    </location>
</feature>
<comment type="similarity">
    <text evidence="2">Belongs to the binding-protein-dependent transport system permease family. CysTW subfamily.</text>
</comment>
<feature type="transmembrane region" description="Helical" evidence="8">
    <location>
        <begin position="66"/>
        <end position="87"/>
    </location>
</feature>
<keyword evidence="6 8" id="KW-1133">Transmembrane helix</keyword>
<evidence type="ECO:0000256" key="3">
    <source>
        <dbReference type="ARBA" id="ARBA00022448"/>
    </source>
</evidence>
<dbReference type="Pfam" id="PF00528">
    <property type="entry name" value="BPD_transp_1"/>
    <property type="match status" value="1"/>
</dbReference>
<evidence type="ECO:0000256" key="7">
    <source>
        <dbReference type="ARBA" id="ARBA00023136"/>
    </source>
</evidence>
<dbReference type="RefSeq" id="WP_050739148.1">
    <property type="nucleotide sequence ID" value="NZ_LGYO01000008.1"/>
</dbReference>
<evidence type="ECO:0000313" key="10">
    <source>
        <dbReference type="EMBL" id="KNZ42966.1"/>
    </source>
</evidence>
<dbReference type="SUPFAM" id="SSF161098">
    <property type="entry name" value="MetI-like"/>
    <property type="match status" value="1"/>
</dbReference>
<dbReference type="OrthoDB" id="9807047at2"/>
<feature type="domain" description="ABC transmembrane type-1" evidence="9">
    <location>
        <begin position="62"/>
        <end position="266"/>
    </location>
</feature>
<evidence type="ECO:0000256" key="4">
    <source>
        <dbReference type="ARBA" id="ARBA00022475"/>
    </source>
</evidence>
<evidence type="ECO:0000256" key="2">
    <source>
        <dbReference type="ARBA" id="ARBA00007069"/>
    </source>
</evidence>
<evidence type="ECO:0000256" key="5">
    <source>
        <dbReference type="ARBA" id="ARBA00022692"/>
    </source>
</evidence>
<accession>A0A0L6U384</accession>
<reference evidence="11" key="1">
    <citation type="submission" date="2015-07" db="EMBL/GenBank/DDBJ databases">
        <title>Draft genome sequence of Acetobacterium bakii DSM 8293, a potential psychrophilic chemical producer through syngas fermentation.</title>
        <authorList>
            <person name="Song Y."/>
            <person name="Hwang S."/>
            <person name="Cho B.-K."/>
        </authorList>
    </citation>
    <scope>NUCLEOTIDE SEQUENCE [LARGE SCALE GENOMIC DNA]</scope>
    <source>
        <strain evidence="11">DSM 8239</strain>
    </source>
</reference>
<feature type="transmembrane region" description="Helical" evidence="8">
    <location>
        <begin position="99"/>
        <end position="121"/>
    </location>
</feature>
<comment type="caution">
    <text evidence="10">The sequence shown here is derived from an EMBL/GenBank/DDBJ whole genome shotgun (WGS) entry which is preliminary data.</text>
</comment>
<feature type="transmembrane region" description="Helical" evidence="8">
    <location>
        <begin position="202"/>
        <end position="225"/>
    </location>
</feature>
<dbReference type="InterPro" id="IPR000515">
    <property type="entry name" value="MetI-like"/>
</dbReference>
<keyword evidence="5 8" id="KW-0812">Transmembrane</keyword>
<dbReference type="CDD" id="cd06261">
    <property type="entry name" value="TM_PBP2"/>
    <property type="match status" value="1"/>
</dbReference>
<dbReference type="PANTHER" id="PTHR42929:SF1">
    <property type="entry name" value="INNER MEMBRANE ABC TRANSPORTER PERMEASE PROTEIN YDCU-RELATED"/>
    <property type="match status" value="1"/>
</dbReference>
<sequence>MKSFKEYIAYPYGIWMLVFIAVPLLVVVWFSFLSNPDFKMGEYVFTLENYQNFMDPLYLELLYRSFIYALIATLICFLISYPLASLIITLPEHRQNTMILLMILPMWVNFLLRTYAWMVLLSNNGIISNFLDFLGFTNIPLLYTQWAVILGMVYNFFPFMLLPIYTAMKKIDPDLLRAASDLGANRFQLFTKVKFPLSMPGIVSGSMMVFMPAVSTFVISNLLGGGKYMLIGNLIEQQFLTLNNWNFGSAISMVLMVLIFLVLGIARLITGKEIDTGGQVL</sequence>
<dbReference type="InterPro" id="IPR035906">
    <property type="entry name" value="MetI-like_sf"/>
</dbReference>
<keyword evidence="3 8" id="KW-0813">Transport</keyword>
<keyword evidence="4" id="KW-1003">Cell membrane</keyword>
<dbReference type="Proteomes" id="UP000036873">
    <property type="component" value="Unassembled WGS sequence"/>
</dbReference>
<dbReference type="AlphaFoldDB" id="A0A0L6U384"/>
<dbReference type="EMBL" id="LGYO01000008">
    <property type="protein sequence ID" value="KNZ42966.1"/>
    <property type="molecule type" value="Genomic_DNA"/>
</dbReference>
<gene>
    <name evidence="10" type="ORF">AKG39_04420</name>
</gene>
<evidence type="ECO:0000259" key="9">
    <source>
        <dbReference type="PROSITE" id="PS50928"/>
    </source>
</evidence>
<keyword evidence="11" id="KW-1185">Reference proteome</keyword>
<dbReference type="PANTHER" id="PTHR42929">
    <property type="entry name" value="INNER MEMBRANE ABC TRANSPORTER PERMEASE PROTEIN YDCU-RELATED-RELATED"/>
    <property type="match status" value="1"/>
</dbReference>
<dbReference type="PROSITE" id="PS50928">
    <property type="entry name" value="ABC_TM1"/>
    <property type="match status" value="1"/>
</dbReference>
<proteinExistence type="inferred from homology"/>
<evidence type="ECO:0000256" key="1">
    <source>
        <dbReference type="ARBA" id="ARBA00004651"/>
    </source>
</evidence>
<evidence type="ECO:0000313" key="11">
    <source>
        <dbReference type="Proteomes" id="UP000036873"/>
    </source>
</evidence>
<organism evidence="10 11">
    <name type="scientific">Acetobacterium bakii</name>
    <dbReference type="NCBI Taxonomy" id="52689"/>
    <lineage>
        <taxon>Bacteria</taxon>
        <taxon>Bacillati</taxon>
        <taxon>Bacillota</taxon>
        <taxon>Clostridia</taxon>
        <taxon>Eubacteriales</taxon>
        <taxon>Eubacteriaceae</taxon>
        <taxon>Acetobacterium</taxon>
    </lineage>
</organism>
<evidence type="ECO:0000256" key="8">
    <source>
        <dbReference type="RuleBase" id="RU363032"/>
    </source>
</evidence>
<dbReference type="GO" id="GO:0005886">
    <property type="term" value="C:plasma membrane"/>
    <property type="evidence" value="ECO:0007669"/>
    <property type="project" value="UniProtKB-SubCell"/>
</dbReference>
<evidence type="ECO:0000256" key="6">
    <source>
        <dbReference type="ARBA" id="ARBA00022989"/>
    </source>
</evidence>
<protein>
    <submittedName>
        <fullName evidence="10">ABC transporter permease</fullName>
    </submittedName>
</protein>
<dbReference type="STRING" id="52689.AKG39_04420"/>
<dbReference type="PATRIC" id="fig|52689.4.peg.3936"/>
<dbReference type="Gene3D" id="1.10.3720.10">
    <property type="entry name" value="MetI-like"/>
    <property type="match status" value="1"/>
</dbReference>